<feature type="transmembrane region" description="Helical" evidence="6">
    <location>
        <begin position="74"/>
        <end position="93"/>
    </location>
</feature>
<evidence type="ECO:0000313" key="7">
    <source>
        <dbReference type="EnsemblMetazoa" id="CJA25799b.1"/>
    </source>
</evidence>
<reference evidence="8" key="1">
    <citation type="submission" date="2010-08" db="EMBL/GenBank/DDBJ databases">
        <authorList>
            <consortium name="Caenorhabditis japonica Sequencing Consortium"/>
            <person name="Wilson R.K."/>
        </authorList>
    </citation>
    <scope>NUCLEOTIDE SEQUENCE [LARGE SCALE GENOMIC DNA]</scope>
    <source>
        <strain evidence="8">DF5081</strain>
    </source>
</reference>
<dbReference type="GO" id="GO:0007606">
    <property type="term" value="P:sensory perception of chemical stimulus"/>
    <property type="evidence" value="ECO:0007669"/>
    <property type="project" value="InterPro"/>
</dbReference>
<evidence type="ECO:0000256" key="6">
    <source>
        <dbReference type="SAM" id="Phobius"/>
    </source>
</evidence>
<organism evidence="7 8">
    <name type="scientific">Caenorhabditis japonica</name>
    <dbReference type="NCBI Taxonomy" id="281687"/>
    <lineage>
        <taxon>Eukaryota</taxon>
        <taxon>Metazoa</taxon>
        <taxon>Ecdysozoa</taxon>
        <taxon>Nematoda</taxon>
        <taxon>Chromadorea</taxon>
        <taxon>Rhabditida</taxon>
        <taxon>Rhabditina</taxon>
        <taxon>Rhabditomorpha</taxon>
        <taxon>Rhabditoidea</taxon>
        <taxon>Rhabditidae</taxon>
        <taxon>Peloderinae</taxon>
        <taxon>Caenorhabditis</taxon>
    </lineage>
</organism>
<comment type="subcellular location">
    <subcellularLocation>
        <location evidence="1">Membrane</location>
        <topology evidence="1">Multi-pass membrane protein</topology>
    </subcellularLocation>
</comment>
<evidence type="ECO:0000256" key="1">
    <source>
        <dbReference type="ARBA" id="ARBA00004141"/>
    </source>
</evidence>
<dbReference type="InterPro" id="IPR004151">
    <property type="entry name" value="7TM_GPCR_serpentine_rcpt_Sre"/>
</dbReference>
<protein>
    <submittedName>
        <fullName evidence="7">Uncharacterized protein</fullName>
    </submittedName>
</protein>
<reference evidence="7" key="2">
    <citation type="submission" date="2022-06" db="UniProtKB">
        <authorList>
            <consortium name="EnsemblMetazoa"/>
        </authorList>
    </citation>
    <scope>IDENTIFICATION</scope>
    <source>
        <strain evidence="7">DF5081</strain>
    </source>
</reference>
<sequence>MIIVTAMNMHRNVRIINAVFFGQYLVQLSFWMLQPIFILSGTLDASYTLPALVIERSFATFMVENYEKEPNSCIGNMTVMIQILMAIGLGTHFTHGKS</sequence>
<feature type="transmembrane region" description="Helical" evidence="6">
    <location>
        <begin position="12"/>
        <end position="30"/>
    </location>
</feature>
<name>A0A8R1E9A7_CAEJA</name>
<dbReference type="Pfam" id="PF03125">
    <property type="entry name" value="Sre"/>
    <property type="match status" value="1"/>
</dbReference>
<dbReference type="Proteomes" id="UP000005237">
    <property type="component" value="Unassembled WGS sequence"/>
</dbReference>
<keyword evidence="8" id="KW-1185">Reference proteome</keyword>
<keyword evidence="4 6" id="KW-1133">Transmembrane helix</keyword>
<evidence type="ECO:0000256" key="5">
    <source>
        <dbReference type="ARBA" id="ARBA00023136"/>
    </source>
</evidence>
<evidence type="ECO:0000256" key="4">
    <source>
        <dbReference type="ARBA" id="ARBA00022989"/>
    </source>
</evidence>
<keyword evidence="3 6" id="KW-0812">Transmembrane</keyword>
<evidence type="ECO:0000313" key="8">
    <source>
        <dbReference type="Proteomes" id="UP000005237"/>
    </source>
</evidence>
<dbReference type="GO" id="GO:0016020">
    <property type="term" value="C:membrane"/>
    <property type="evidence" value="ECO:0007669"/>
    <property type="project" value="UniProtKB-SubCell"/>
</dbReference>
<accession>A0A8R1E9A7</accession>
<dbReference type="AlphaFoldDB" id="A0A8R1E9A7"/>
<comment type="similarity">
    <text evidence="2">Belongs to the nematode receptor-like protein sre family.</text>
</comment>
<evidence type="ECO:0000256" key="3">
    <source>
        <dbReference type="ARBA" id="ARBA00022692"/>
    </source>
</evidence>
<dbReference type="EnsemblMetazoa" id="CJA25799b.1">
    <property type="protein sequence ID" value="CJA25799b.1"/>
    <property type="gene ID" value="WBGene00181371"/>
</dbReference>
<evidence type="ECO:0000256" key="2">
    <source>
        <dbReference type="ARBA" id="ARBA00006803"/>
    </source>
</evidence>
<keyword evidence="5 6" id="KW-0472">Membrane</keyword>
<proteinExistence type="inferred from homology"/>